<dbReference type="Proteomes" id="UP000319829">
    <property type="component" value="Unassembled WGS sequence"/>
</dbReference>
<evidence type="ECO:0000256" key="1">
    <source>
        <dbReference type="SAM" id="Phobius"/>
    </source>
</evidence>
<dbReference type="GO" id="GO:0016787">
    <property type="term" value="F:hydrolase activity"/>
    <property type="evidence" value="ECO:0007669"/>
    <property type="project" value="UniProtKB-KW"/>
</dbReference>
<feature type="domain" description="Metallo-beta-lactamase" evidence="2">
    <location>
        <begin position="80"/>
        <end position="266"/>
    </location>
</feature>
<keyword evidence="3" id="KW-0378">Hydrolase</keyword>
<gene>
    <name evidence="3" type="ORF">E6K74_01730</name>
</gene>
<dbReference type="InterPro" id="IPR050855">
    <property type="entry name" value="NDM-1-like"/>
</dbReference>
<dbReference type="AlphaFoldDB" id="A0A538SX10"/>
<dbReference type="PANTHER" id="PTHR42951:SF4">
    <property type="entry name" value="ACYL-COENZYME A THIOESTERASE MBLAC2"/>
    <property type="match status" value="1"/>
</dbReference>
<dbReference type="CDD" id="cd16282">
    <property type="entry name" value="metallo-hydrolase-like_MBL-fold"/>
    <property type="match status" value="1"/>
</dbReference>
<dbReference type="Gene3D" id="3.60.15.10">
    <property type="entry name" value="Ribonuclease Z/Hydroxyacylglutathione hydrolase-like"/>
    <property type="match status" value="1"/>
</dbReference>
<organism evidence="3 4">
    <name type="scientific">Eiseniibacteriota bacterium</name>
    <dbReference type="NCBI Taxonomy" id="2212470"/>
    <lineage>
        <taxon>Bacteria</taxon>
        <taxon>Candidatus Eiseniibacteriota</taxon>
    </lineage>
</organism>
<dbReference type="InterPro" id="IPR001279">
    <property type="entry name" value="Metallo-B-lactamas"/>
</dbReference>
<protein>
    <submittedName>
        <fullName evidence="3">MBL fold metallo-hydrolase</fullName>
    </submittedName>
</protein>
<dbReference type="SMART" id="SM00849">
    <property type="entry name" value="Lactamase_B"/>
    <property type="match status" value="1"/>
</dbReference>
<keyword evidence="1" id="KW-0472">Membrane</keyword>
<sequence length="350" mass="38266">MESPNDTKNEEPVTGFRIRSGPTYAFALVVFALVAAGVSLHAQTVRMGADTPPRPGAVDTTVTITVEALKPGVYAAKISYVWTGWVELGDGILVIDTGFSEAGARALADTIRARSGPQPIRYVVNTHQHEDHTGGDRYFATLGATFIAQEKVAGEIQHLLTWAPGETGDSLSHSGLTPTVKKISLRASYGGTKRPVRVIHLGRPAHTAGDLVVYLPKQGVLFAGDLVSNRSVPWLLDPDMSVNGWLQSLDSLLTPAFKIETLVPGHGVLGKPQASIQFTYHYLLDVREKASTVAAWGTKLNQIRDWGYLGAYEGLEFYEEVHFMNMRRLYNEAKGIKTPGRKNMHVFKRT</sequence>
<dbReference type="PANTHER" id="PTHR42951">
    <property type="entry name" value="METALLO-BETA-LACTAMASE DOMAIN-CONTAINING"/>
    <property type="match status" value="1"/>
</dbReference>
<dbReference type="EMBL" id="VBOU01000011">
    <property type="protein sequence ID" value="TMQ55882.1"/>
    <property type="molecule type" value="Genomic_DNA"/>
</dbReference>
<keyword evidence="1" id="KW-1133">Transmembrane helix</keyword>
<reference evidence="3 4" key="1">
    <citation type="journal article" date="2019" name="Nat. Microbiol.">
        <title>Mediterranean grassland soil C-N compound turnover is dependent on rainfall and depth, and is mediated by genomically divergent microorganisms.</title>
        <authorList>
            <person name="Diamond S."/>
            <person name="Andeer P.F."/>
            <person name="Li Z."/>
            <person name="Crits-Christoph A."/>
            <person name="Burstein D."/>
            <person name="Anantharaman K."/>
            <person name="Lane K.R."/>
            <person name="Thomas B.C."/>
            <person name="Pan C."/>
            <person name="Northen T.R."/>
            <person name="Banfield J.F."/>
        </authorList>
    </citation>
    <scope>NUCLEOTIDE SEQUENCE [LARGE SCALE GENOMIC DNA]</scope>
    <source>
        <strain evidence="3">WS_4</strain>
    </source>
</reference>
<comment type="caution">
    <text evidence="3">The sequence shown here is derived from an EMBL/GenBank/DDBJ whole genome shotgun (WGS) entry which is preliminary data.</text>
</comment>
<evidence type="ECO:0000313" key="4">
    <source>
        <dbReference type="Proteomes" id="UP000319829"/>
    </source>
</evidence>
<evidence type="ECO:0000259" key="2">
    <source>
        <dbReference type="SMART" id="SM00849"/>
    </source>
</evidence>
<dbReference type="InterPro" id="IPR036866">
    <property type="entry name" value="RibonucZ/Hydroxyglut_hydro"/>
</dbReference>
<dbReference type="Pfam" id="PF00753">
    <property type="entry name" value="Lactamase_B"/>
    <property type="match status" value="1"/>
</dbReference>
<evidence type="ECO:0000313" key="3">
    <source>
        <dbReference type="EMBL" id="TMQ55882.1"/>
    </source>
</evidence>
<proteinExistence type="predicted"/>
<accession>A0A538SX10</accession>
<name>A0A538SX10_UNCEI</name>
<feature type="transmembrane region" description="Helical" evidence="1">
    <location>
        <begin position="24"/>
        <end position="42"/>
    </location>
</feature>
<dbReference type="SUPFAM" id="SSF56281">
    <property type="entry name" value="Metallo-hydrolase/oxidoreductase"/>
    <property type="match status" value="1"/>
</dbReference>
<keyword evidence="1" id="KW-0812">Transmembrane</keyword>